<dbReference type="EMBL" id="JBJURJ010000005">
    <property type="protein sequence ID" value="MFM9328598.1"/>
    <property type="molecule type" value="Genomic_DNA"/>
</dbReference>
<name>A0ACC7NVA0_9BACL</name>
<sequence length="71" mass="7673">MERIHQPKVIFIAIEKSTLQKILLIDIIIGSGLYVIIKIISSSLLIATIGSMAGTEGIKTIQRPASGGKRK</sequence>
<accession>A0ACC7NVA0</accession>
<dbReference type="Proteomes" id="UP001631969">
    <property type="component" value="Unassembled WGS sequence"/>
</dbReference>
<keyword evidence="2" id="KW-1185">Reference proteome</keyword>
<comment type="caution">
    <text evidence="1">The sequence shown here is derived from an EMBL/GenBank/DDBJ whole genome shotgun (WGS) entry which is preliminary data.</text>
</comment>
<evidence type="ECO:0000313" key="1">
    <source>
        <dbReference type="EMBL" id="MFM9328598.1"/>
    </source>
</evidence>
<reference evidence="1" key="1">
    <citation type="submission" date="2024-12" db="EMBL/GenBank/DDBJ databases">
        <authorList>
            <person name="Wu N."/>
        </authorList>
    </citation>
    <scope>NUCLEOTIDE SEQUENCE</scope>
    <source>
        <strain evidence="1">P15</strain>
    </source>
</reference>
<organism evidence="1 2">
    <name type="scientific">Paenibacillus mesotrionivorans</name>
    <dbReference type="NCBI Taxonomy" id="3160968"/>
    <lineage>
        <taxon>Bacteria</taxon>
        <taxon>Bacillati</taxon>
        <taxon>Bacillota</taxon>
        <taxon>Bacilli</taxon>
        <taxon>Bacillales</taxon>
        <taxon>Paenibacillaceae</taxon>
        <taxon>Paenibacillus</taxon>
    </lineage>
</organism>
<gene>
    <name evidence="1" type="ORF">ACI1P1_09890</name>
</gene>
<proteinExistence type="predicted"/>
<protein>
    <submittedName>
        <fullName evidence="1">Uncharacterized protein</fullName>
    </submittedName>
</protein>
<evidence type="ECO:0000313" key="2">
    <source>
        <dbReference type="Proteomes" id="UP001631969"/>
    </source>
</evidence>